<dbReference type="InterPro" id="IPR012337">
    <property type="entry name" value="RNaseH-like_sf"/>
</dbReference>
<dbReference type="CDD" id="cd09278">
    <property type="entry name" value="RNase_HI_prokaryote_like"/>
    <property type="match status" value="1"/>
</dbReference>
<evidence type="ECO:0000256" key="10">
    <source>
        <dbReference type="ARBA" id="ARBA00022842"/>
    </source>
</evidence>
<keyword evidence="10 11" id="KW-0460">Magnesium</keyword>
<gene>
    <name evidence="11" type="primary">rnhA</name>
    <name evidence="13" type="ORF">JN12_02854</name>
</gene>
<proteinExistence type="inferred from homology"/>
<evidence type="ECO:0000313" key="14">
    <source>
        <dbReference type="Proteomes" id="UP000319449"/>
    </source>
</evidence>
<keyword evidence="8 11" id="KW-0255">Endonuclease</keyword>
<feature type="binding site" evidence="11">
    <location>
        <position position="53"/>
    </location>
    <ligand>
        <name>Mg(2+)</name>
        <dbReference type="ChEBI" id="CHEBI:18420"/>
        <label>1</label>
    </ligand>
</feature>
<dbReference type="PANTHER" id="PTHR10642">
    <property type="entry name" value="RIBONUCLEASE H1"/>
    <property type="match status" value="1"/>
</dbReference>
<dbReference type="EC" id="3.1.26.4" evidence="5 11"/>
<reference evidence="13 14" key="1">
    <citation type="submission" date="2019-07" db="EMBL/GenBank/DDBJ databases">
        <title>Genomic Encyclopedia of Archaeal and Bacterial Type Strains, Phase II (KMG-II): from individual species to whole genera.</title>
        <authorList>
            <person name="Goeker M."/>
        </authorList>
    </citation>
    <scope>NUCLEOTIDE SEQUENCE [LARGE SCALE GENOMIC DNA]</scope>
    <source>
        <strain evidence="13 14">ATCC BAA-1139</strain>
    </source>
</reference>
<dbReference type="GO" id="GO:0003676">
    <property type="term" value="F:nucleic acid binding"/>
    <property type="evidence" value="ECO:0007669"/>
    <property type="project" value="InterPro"/>
</dbReference>
<dbReference type="InterPro" id="IPR036397">
    <property type="entry name" value="RNaseH_sf"/>
</dbReference>
<evidence type="ECO:0000256" key="7">
    <source>
        <dbReference type="ARBA" id="ARBA00022723"/>
    </source>
</evidence>
<comment type="subunit">
    <text evidence="4 11">Monomer.</text>
</comment>
<dbReference type="Pfam" id="PF00075">
    <property type="entry name" value="RNase_H"/>
    <property type="match status" value="1"/>
</dbReference>
<dbReference type="SUPFAM" id="SSF53098">
    <property type="entry name" value="Ribonuclease H-like"/>
    <property type="match status" value="1"/>
</dbReference>
<evidence type="ECO:0000256" key="4">
    <source>
        <dbReference type="ARBA" id="ARBA00011245"/>
    </source>
</evidence>
<comment type="function">
    <text evidence="2 11">Endonuclease that specifically degrades the RNA of RNA-DNA hybrids.</text>
</comment>
<evidence type="ECO:0000313" key="13">
    <source>
        <dbReference type="EMBL" id="TWJ17737.1"/>
    </source>
</evidence>
<comment type="similarity">
    <text evidence="3 11">Belongs to the RNase H family.</text>
</comment>
<dbReference type="PROSITE" id="PS50879">
    <property type="entry name" value="RNASE_H_1"/>
    <property type="match status" value="1"/>
</dbReference>
<feature type="binding site" evidence="11">
    <location>
        <position position="75"/>
    </location>
    <ligand>
        <name>Mg(2+)</name>
        <dbReference type="ChEBI" id="CHEBI:18420"/>
        <label>1</label>
    </ligand>
</feature>
<evidence type="ECO:0000256" key="5">
    <source>
        <dbReference type="ARBA" id="ARBA00012180"/>
    </source>
</evidence>
<dbReference type="PANTHER" id="PTHR10642:SF26">
    <property type="entry name" value="RIBONUCLEASE H1"/>
    <property type="match status" value="1"/>
</dbReference>
<evidence type="ECO:0000256" key="3">
    <source>
        <dbReference type="ARBA" id="ARBA00005300"/>
    </source>
</evidence>
<name>A0A562VJ25_9BACT</name>
<dbReference type="InterPro" id="IPR050092">
    <property type="entry name" value="RNase_H"/>
</dbReference>
<dbReference type="InterPro" id="IPR022892">
    <property type="entry name" value="RNaseHI"/>
</dbReference>
<dbReference type="AlphaFoldDB" id="A0A562VJ25"/>
<dbReference type="GO" id="GO:0005737">
    <property type="term" value="C:cytoplasm"/>
    <property type="evidence" value="ECO:0007669"/>
    <property type="project" value="UniProtKB-SubCell"/>
</dbReference>
<organism evidence="13 14">
    <name type="scientific">Geobacter argillaceus</name>
    <dbReference type="NCBI Taxonomy" id="345631"/>
    <lineage>
        <taxon>Bacteria</taxon>
        <taxon>Pseudomonadati</taxon>
        <taxon>Thermodesulfobacteriota</taxon>
        <taxon>Desulfuromonadia</taxon>
        <taxon>Geobacterales</taxon>
        <taxon>Geobacteraceae</taxon>
        <taxon>Geobacter</taxon>
    </lineage>
</organism>
<dbReference type="EMBL" id="VLLN01000019">
    <property type="protein sequence ID" value="TWJ17737.1"/>
    <property type="molecule type" value="Genomic_DNA"/>
</dbReference>
<keyword evidence="6 11" id="KW-0540">Nuclease</keyword>
<feature type="binding site" evidence="11">
    <location>
        <position position="15"/>
    </location>
    <ligand>
        <name>Mg(2+)</name>
        <dbReference type="ChEBI" id="CHEBI:18420"/>
        <label>1</label>
    </ligand>
</feature>
<dbReference type="HAMAP" id="MF_00042">
    <property type="entry name" value="RNase_H"/>
    <property type="match status" value="1"/>
</dbReference>
<comment type="catalytic activity">
    <reaction evidence="1 11">
        <text>Endonucleolytic cleavage to 5'-phosphomonoester.</text>
        <dbReference type="EC" id="3.1.26.4"/>
    </reaction>
</comment>
<dbReference type="GO" id="GO:0043137">
    <property type="term" value="P:DNA replication, removal of RNA primer"/>
    <property type="evidence" value="ECO:0007669"/>
    <property type="project" value="TreeGrafter"/>
</dbReference>
<comment type="cofactor">
    <cofactor evidence="11">
        <name>Mg(2+)</name>
        <dbReference type="ChEBI" id="CHEBI:18420"/>
    </cofactor>
    <text evidence="11">Binds 1 Mg(2+) ion per subunit. May bind a second metal ion at a regulatory site, or after substrate binding.</text>
</comment>
<evidence type="ECO:0000256" key="8">
    <source>
        <dbReference type="ARBA" id="ARBA00022759"/>
    </source>
</evidence>
<accession>A0A562VJ25</accession>
<dbReference type="Proteomes" id="UP000319449">
    <property type="component" value="Unassembled WGS sequence"/>
</dbReference>
<dbReference type="InterPro" id="IPR002156">
    <property type="entry name" value="RNaseH_domain"/>
</dbReference>
<keyword evidence="14" id="KW-1185">Reference proteome</keyword>
<dbReference type="NCBIfam" id="NF001236">
    <property type="entry name" value="PRK00203.1"/>
    <property type="match status" value="1"/>
</dbReference>
<protein>
    <recommendedName>
        <fullName evidence="5 11">Ribonuclease H</fullName>
        <shortName evidence="11">RNase H</shortName>
        <ecNumber evidence="5 11">3.1.26.4</ecNumber>
    </recommendedName>
</protein>
<dbReference type="RefSeq" id="WP_145023909.1">
    <property type="nucleotide sequence ID" value="NZ_VLLN01000019.1"/>
</dbReference>
<dbReference type="FunFam" id="3.30.420.10:FF:000089">
    <property type="entry name" value="Ribonuclease H"/>
    <property type="match status" value="1"/>
</dbReference>
<evidence type="ECO:0000256" key="11">
    <source>
        <dbReference type="HAMAP-Rule" id="MF_00042"/>
    </source>
</evidence>
<evidence type="ECO:0000256" key="1">
    <source>
        <dbReference type="ARBA" id="ARBA00000077"/>
    </source>
</evidence>
<dbReference type="GO" id="GO:0004523">
    <property type="term" value="F:RNA-DNA hybrid ribonuclease activity"/>
    <property type="evidence" value="ECO:0007669"/>
    <property type="project" value="UniProtKB-UniRule"/>
</dbReference>
<dbReference type="OrthoDB" id="7845843at2"/>
<keyword evidence="9 11" id="KW-0378">Hydrolase</keyword>
<dbReference type="GO" id="GO:0000287">
    <property type="term" value="F:magnesium ion binding"/>
    <property type="evidence" value="ECO:0007669"/>
    <property type="project" value="UniProtKB-UniRule"/>
</dbReference>
<feature type="domain" description="RNase H type-1" evidence="12">
    <location>
        <begin position="6"/>
        <end position="147"/>
    </location>
</feature>
<sequence>MPLENRRNVIEIFCDGACSGNPGPGGWGCILRYQGREKELSGAEAQTTNNRMELTAAITALATLTRPCQVVLTTDSQYLVKGMTEWLSGWVRKGWVNSRKEPVLNRDLWERLAELAKVHTIRWEWVRGHAGHPENERCDELARKAIVTLGAGRTC</sequence>
<evidence type="ECO:0000256" key="2">
    <source>
        <dbReference type="ARBA" id="ARBA00004065"/>
    </source>
</evidence>
<keyword evidence="7 11" id="KW-0479">Metal-binding</keyword>
<feature type="binding site" evidence="11">
    <location>
        <position position="15"/>
    </location>
    <ligand>
        <name>Mg(2+)</name>
        <dbReference type="ChEBI" id="CHEBI:18420"/>
        <label>2</label>
    </ligand>
</feature>
<dbReference type="Gene3D" id="3.30.420.10">
    <property type="entry name" value="Ribonuclease H-like superfamily/Ribonuclease H"/>
    <property type="match status" value="1"/>
</dbReference>
<comment type="subcellular location">
    <subcellularLocation>
        <location evidence="11">Cytoplasm</location>
    </subcellularLocation>
</comment>
<evidence type="ECO:0000256" key="9">
    <source>
        <dbReference type="ARBA" id="ARBA00022801"/>
    </source>
</evidence>
<evidence type="ECO:0000256" key="6">
    <source>
        <dbReference type="ARBA" id="ARBA00022722"/>
    </source>
</evidence>
<evidence type="ECO:0000259" key="12">
    <source>
        <dbReference type="PROSITE" id="PS50879"/>
    </source>
</evidence>
<comment type="caution">
    <text evidence="13">The sequence shown here is derived from an EMBL/GenBank/DDBJ whole genome shotgun (WGS) entry which is preliminary data.</text>
</comment>
<feature type="binding site" evidence="11">
    <location>
        <position position="139"/>
    </location>
    <ligand>
        <name>Mg(2+)</name>
        <dbReference type="ChEBI" id="CHEBI:18420"/>
        <label>2</label>
    </ligand>
</feature>
<keyword evidence="11" id="KW-0963">Cytoplasm</keyword>